<dbReference type="NCBIfam" id="TIGR04183">
    <property type="entry name" value="Por_Secre_tail"/>
    <property type="match status" value="1"/>
</dbReference>
<reference evidence="4 5" key="1">
    <citation type="submission" date="2018-07" db="EMBL/GenBank/DDBJ databases">
        <title>Genomic Encyclopedia of Archaeal and Bacterial Type Strains, Phase II (KMG-II): from individual species to whole genera.</title>
        <authorList>
            <person name="Goeker M."/>
        </authorList>
    </citation>
    <scope>NUCLEOTIDE SEQUENCE [LARGE SCALE GENOMIC DNA]</scope>
    <source>
        <strain evidence="4 5">DSM 25795</strain>
    </source>
</reference>
<dbReference type="EMBL" id="QRDQ01000009">
    <property type="protein sequence ID" value="RED23662.1"/>
    <property type="molecule type" value="Genomic_DNA"/>
</dbReference>
<keyword evidence="1 2" id="KW-0732">Signal</keyword>
<evidence type="ECO:0000313" key="5">
    <source>
        <dbReference type="Proteomes" id="UP000257004"/>
    </source>
</evidence>
<protein>
    <recommendedName>
        <fullName evidence="3">Cadherin domain-containing protein</fullName>
    </recommendedName>
</protein>
<dbReference type="InterPro" id="IPR026444">
    <property type="entry name" value="Secre_tail"/>
</dbReference>
<dbReference type="InterPro" id="IPR002126">
    <property type="entry name" value="Cadherin-like_dom"/>
</dbReference>
<accession>A0A3D9FSR0</accession>
<dbReference type="Gene3D" id="2.60.40.10">
    <property type="entry name" value="Immunoglobulins"/>
    <property type="match status" value="8"/>
</dbReference>
<dbReference type="Gene3D" id="2.60.40.60">
    <property type="entry name" value="Cadherins"/>
    <property type="match status" value="1"/>
</dbReference>
<feature type="domain" description="Cadherin" evidence="3">
    <location>
        <begin position="142"/>
        <end position="253"/>
    </location>
</feature>
<dbReference type="PANTHER" id="PTHR24273">
    <property type="entry name" value="FI04643P-RELATED"/>
    <property type="match status" value="1"/>
</dbReference>
<organism evidence="4 5">
    <name type="scientific">Flavobacterium cutihirudinis</name>
    <dbReference type="NCBI Taxonomy" id="1265740"/>
    <lineage>
        <taxon>Bacteria</taxon>
        <taxon>Pseudomonadati</taxon>
        <taxon>Bacteroidota</taxon>
        <taxon>Flavobacteriia</taxon>
        <taxon>Flavobacteriales</taxon>
        <taxon>Flavobacteriaceae</taxon>
        <taxon>Flavobacterium</taxon>
    </lineage>
</organism>
<dbReference type="SMART" id="SM00112">
    <property type="entry name" value="CA"/>
    <property type="match status" value="1"/>
</dbReference>
<dbReference type="SUPFAM" id="SSF49313">
    <property type="entry name" value="Cadherin-like"/>
    <property type="match status" value="1"/>
</dbReference>
<dbReference type="PROSITE" id="PS50268">
    <property type="entry name" value="CADHERIN_2"/>
    <property type="match status" value="1"/>
</dbReference>
<dbReference type="OrthoDB" id="9805017at2"/>
<dbReference type="CDD" id="cd11304">
    <property type="entry name" value="Cadherin_repeat"/>
    <property type="match status" value="1"/>
</dbReference>
<feature type="chain" id="PRO_5017629399" description="Cadherin domain-containing protein" evidence="2">
    <location>
        <begin position="24"/>
        <end position="1727"/>
    </location>
</feature>
<dbReference type="GO" id="GO:0007156">
    <property type="term" value="P:homophilic cell adhesion via plasma membrane adhesion molecules"/>
    <property type="evidence" value="ECO:0007669"/>
    <property type="project" value="InterPro"/>
</dbReference>
<dbReference type="Gene3D" id="2.60.40.740">
    <property type="match status" value="1"/>
</dbReference>
<dbReference type="Proteomes" id="UP000257004">
    <property type="component" value="Unassembled WGS sequence"/>
</dbReference>
<dbReference type="RefSeq" id="WP_115888750.1">
    <property type="nucleotide sequence ID" value="NZ_QRDQ01000009.1"/>
</dbReference>
<dbReference type="PANTHER" id="PTHR24273:SF32">
    <property type="entry name" value="HYALIN"/>
    <property type="match status" value="1"/>
</dbReference>
<evidence type="ECO:0000259" key="3">
    <source>
        <dbReference type="PROSITE" id="PS50268"/>
    </source>
</evidence>
<evidence type="ECO:0000256" key="2">
    <source>
        <dbReference type="SAM" id="SignalP"/>
    </source>
</evidence>
<dbReference type="InterPro" id="IPR015919">
    <property type="entry name" value="Cadherin-like_sf"/>
</dbReference>
<comment type="caution">
    <text evidence="4">The sequence shown here is derived from an EMBL/GenBank/DDBJ whole genome shotgun (WGS) entry which is preliminary data.</text>
</comment>
<keyword evidence="5" id="KW-1185">Reference proteome</keyword>
<sequence>MKKYTNKMLLFFLFFFSVFFTNAQDVTISGSCFIGTQTFVKGGNSSIPTYNSKPAYYNANVSITYQSTPISAEAYLVFIPAVELGLPEDRWVILLDGQPYFYAISSAATAPTSNYLPFDETATTTDCGGTPVIAPPNQAPTDISLTNAFINENVPALSSVGLFTTTDPDLGGTFTYSLVGGAGSTDNAYFSIIGNELRINSSPNYEIKSFYTIRVRTTDQGGASFEKSFVISIINVCDIILSKVENNATCPGRADGSATITAIEGTGPYNYQWPNGETSATVNNLAVGTYTVTVRDTNGCFAYIAVTIGANQDLAPPVPTLPGLPDVREQCSVVAGRITAPTAIDNCAGLITATTLSPLTYSAQGNYTIFWQFNDGNGNITFQNQNVIVDDTTDPVPDVANLLPIVSECGVTVTAPTATDNCVGMITGTTIDPTSFSSQGSYMINWTYSDGNGNASTQTQNVIVDDITAPVPDAATLLDIVSECAVTVTAPTATDNCKGIITATALDPTSYSAEGSYVINWVYDDGNGNTSTQTQNVTVDDITAPVANVTNLPNIVSQCQIILGTIIAPTATDNCKGLITATTTSPLSYSTQGNYTINWTYNDGNGNISTQTQNVIVDDTTLPVPDATVLSALVAECEIPAGTIAAPTAIDNCGGIIIATTTDPLTYSVQGEYTIHWIFDDGHGNTLTQTQDVIIRDTTAPFISFPTLLDVISECGVTVTAPTTTDNCAGIITATTLDPTSYSAEGNYVINWTYDDGNGNTSTQIQNVTIDDVTAPVADVPNLLGIVSECGVTVTAPTATDNCKGVITATTLDPTSYAAEGSYVINWTYDDGNGNTSTQTQNVTIDDITAPVPDVATLLDVVSQCGVTVTAPTATDNCKGVIAGTTTSPLTYSTQGNHTITWTYDDGNGNVSTQTQNVIVKDNVAPVADIAVLSDVLGQCSATVTTVPTATDNCGGIITGLTSDALTYSTQGNFTITWTYDDGNGNVTTQTQNVIVKDNVAPVADIAVLSDVLGQCSATVTAVPTATDNCGGIITGATSDALTYSTQGNHTITWTYDDGNGNVTTQTQNVIVKDNVAPVADIAVLSDVLGQCSATVTTVPTATDNCGGIITGATSDALTYSTQGNYTITWTYDDGNGNVTTQTQNVIVKDNVAPVADIAVLSDVLGQCEVVVTAPTATDNCGGTIVGSTTSPLTYSTQGNYTITWTYDDGNGNVSTQTQNVIVKDNVAPVANVTKLADIVATCGISAGTIVAPTATDNCAGTITGTTTDPLVYSAQGNYTITWTYDDGNGNTSTQQQLVQVSASGLESVTFSDASYTYDGKSHVLEVENLPVGATVTYANSATTGTENGGINAGNYAITATVSSSFGNCTPVVLSAKLEIKKATQQITFDALPEKILGDNSFNLNAVTTSGLPLNYSFTYNSALPPANVSADGLVNLLREGEIVITAHQDGDDNYLPAENVTQRLIIKANKNNDATISEITIGGQVYKNPSQEINYLMECGEENVAISISNDANASILPSENFIVDIPKAGIYKQNVSVTSEDGSTTSNYVVNIQRPFKFDDIVRQKFNNVLLVNNNPQTNGGYEFVSYEWFKNGQLVGTGQYYSAGDNVNDALDPSAEYSVKMKTKDGQILQTCNSRVSTQKSLSAKLYPNPIQIGKVITIETDFPSEELEKMQINLYTVTGQLIKTVKSSSALTEIQLPIADSTMYLVVIETPNIKKTLKVIVNK</sequence>
<evidence type="ECO:0000313" key="4">
    <source>
        <dbReference type="EMBL" id="RED23662.1"/>
    </source>
</evidence>
<name>A0A3D9FSR0_9FLAO</name>
<gene>
    <name evidence="4" type="ORF">BD847_2725</name>
</gene>
<feature type="signal peptide" evidence="2">
    <location>
        <begin position="1"/>
        <end position="23"/>
    </location>
</feature>
<evidence type="ECO:0000256" key="1">
    <source>
        <dbReference type="ARBA" id="ARBA00022729"/>
    </source>
</evidence>
<dbReference type="GO" id="GO:0005509">
    <property type="term" value="F:calcium ion binding"/>
    <property type="evidence" value="ECO:0007669"/>
    <property type="project" value="InterPro"/>
</dbReference>
<proteinExistence type="predicted"/>
<dbReference type="GO" id="GO:0016020">
    <property type="term" value="C:membrane"/>
    <property type="evidence" value="ECO:0007669"/>
    <property type="project" value="InterPro"/>
</dbReference>
<dbReference type="InterPro" id="IPR013783">
    <property type="entry name" value="Ig-like_fold"/>
</dbReference>